<dbReference type="Gene3D" id="1.10.1040.10">
    <property type="entry name" value="N-(1-d-carboxylethyl)-l-norvaline Dehydrogenase, domain 2"/>
    <property type="match status" value="1"/>
</dbReference>
<dbReference type="InterPro" id="IPR013328">
    <property type="entry name" value="6PGD_dom2"/>
</dbReference>
<protein>
    <submittedName>
        <fullName evidence="1">Uncharacterized protein</fullName>
    </submittedName>
</protein>
<evidence type="ECO:0000313" key="1">
    <source>
        <dbReference type="EMBL" id="PRX18171.1"/>
    </source>
</evidence>
<dbReference type="EMBL" id="PVMZ01000013">
    <property type="protein sequence ID" value="PRX18171.1"/>
    <property type="molecule type" value="Genomic_DNA"/>
</dbReference>
<gene>
    <name evidence="1" type="ORF">CLV67_1134</name>
</gene>
<dbReference type="InterPro" id="IPR008927">
    <property type="entry name" value="6-PGluconate_DH-like_C_sf"/>
</dbReference>
<reference evidence="1 2" key="1">
    <citation type="submission" date="2018-03" db="EMBL/GenBank/DDBJ databases">
        <title>Genomic Encyclopedia of Archaeal and Bacterial Type Strains, Phase II (KMG-II): from individual species to whole genera.</title>
        <authorList>
            <person name="Goeker M."/>
        </authorList>
    </citation>
    <scope>NUCLEOTIDE SEQUENCE [LARGE SCALE GENOMIC DNA]</scope>
    <source>
        <strain evidence="1 2">DSM 43146</strain>
    </source>
</reference>
<dbReference type="AlphaFoldDB" id="A0A2T0K5B9"/>
<keyword evidence="2" id="KW-1185">Reference proteome</keyword>
<dbReference type="SUPFAM" id="SSF48179">
    <property type="entry name" value="6-phosphogluconate dehydrogenase C-terminal domain-like"/>
    <property type="match status" value="1"/>
</dbReference>
<proteinExistence type="predicted"/>
<organism evidence="1 2">
    <name type="scientific">Actinoplanes italicus</name>
    <dbReference type="NCBI Taxonomy" id="113567"/>
    <lineage>
        <taxon>Bacteria</taxon>
        <taxon>Bacillati</taxon>
        <taxon>Actinomycetota</taxon>
        <taxon>Actinomycetes</taxon>
        <taxon>Micromonosporales</taxon>
        <taxon>Micromonosporaceae</taxon>
        <taxon>Actinoplanes</taxon>
    </lineage>
</organism>
<evidence type="ECO:0000313" key="2">
    <source>
        <dbReference type="Proteomes" id="UP000239415"/>
    </source>
</evidence>
<name>A0A2T0K5B9_9ACTN</name>
<sequence length="113" mass="11862">MTASGPAAAELAAVLGGFGASVEVLDGPVGAAATRKLLRSVFCKGMAAAVVEAMEAAKAAGLEEWPRGNIRDELIRGNAATLDRLIDGSLKHGLKVQGPRGHLQQRLHRRRRV</sequence>
<accession>A0A2T0K5B9</accession>
<dbReference type="Proteomes" id="UP000239415">
    <property type="component" value="Unassembled WGS sequence"/>
</dbReference>
<comment type="caution">
    <text evidence="1">The sequence shown here is derived from an EMBL/GenBank/DDBJ whole genome shotgun (WGS) entry which is preliminary data.</text>
</comment>